<organism evidence="1 2">
    <name type="scientific">Effrenium voratum</name>
    <dbReference type="NCBI Taxonomy" id="2562239"/>
    <lineage>
        <taxon>Eukaryota</taxon>
        <taxon>Sar</taxon>
        <taxon>Alveolata</taxon>
        <taxon>Dinophyceae</taxon>
        <taxon>Suessiales</taxon>
        <taxon>Symbiodiniaceae</taxon>
        <taxon>Effrenium</taxon>
    </lineage>
</organism>
<dbReference type="AlphaFoldDB" id="A0AA36IMH2"/>
<accession>A0AA36IMH2</accession>
<comment type="caution">
    <text evidence="1">The sequence shown here is derived from an EMBL/GenBank/DDBJ whole genome shotgun (WGS) entry which is preliminary data.</text>
</comment>
<gene>
    <name evidence="1" type="ORF">EVOR1521_LOCUS15921</name>
</gene>
<protein>
    <submittedName>
        <fullName evidence="1">Uncharacterized protein</fullName>
    </submittedName>
</protein>
<sequence length="132" mass="13840">GEICWYQGHRVAGLFETSEQAVLCADEAQKEMALHNATRKGDFQLGMVCACDLGEVWRSTSVASPTAGPVLQRALGLAAAAGKVGDILATSELTAAKDWAKTAAHVEVSGEKAVVLDKDTVRFHTVSVQAAA</sequence>
<feature type="non-terminal residue" evidence="1">
    <location>
        <position position="1"/>
    </location>
</feature>
<reference evidence="1" key="1">
    <citation type="submission" date="2023-08" db="EMBL/GenBank/DDBJ databases">
        <authorList>
            <person name="Chen Y."/>
            <person name="Shah S."/>
            <person name="Dougan E. K."/>
            <person name="Thang M."/>
            <person name="Chan C."/>
        </authorList>
    </citation>
    <scope>NUCLEOTIDE SEQUENCE</scope>
</reference>
<dbReference type="Proteomes" id="UP001178507">
    <property type="component" value="Unassembled WGS sequence"/>
</dbReference>
<dbReference type="EMBL" id="CAUJNA010002091">
    <property type="protein sequence ID" value="CAJ1390526.1"/>
    <property type="molecule type" value="Genomic_DNA"/>
</dbReference>
<evidence type="ECO:0000313" key="1">
    <source>
        <dbReference type="EMBL" id="CAJ1390526.1"/>
    </source>
</evidence>
<keyword evidence="2" id="KW-1185">Reference proteome</keyword>
<evidence type="ECO:0000313" key="2">
    <source>
        <dbReference type="Proteomes" id="UP001178507"/>
    </source>
</evidence>
<proteinExistence type="predicted"/>
<name>A0AA36IMH2_9DINO</name>